<feature type="binding site" evidence="3">
    <location>
        <position position="203"/>
    </location>
    <ligand>
        <name>a divalent metal cation</name>
        <dbReference type="ChEBI" id="CHEBI:60240"/>
        <label>1</label>
    </ligand>
</feature>
<organism evidence="4 5">
    <name type="scientific">Vallitalea guaymasensis</name>
    <dbReference type="NCBI Taxonomy" id="1185412"/>
    <lineage>
        <taxon>Bacteria</taxon>
        <taxon>Bacillati</taxon>
        <taxon>Bacillota</taxon>
        <taxon>Clostridia</taxon>
        <taxon>Lachnospirales</taxon>
        <taxon>Vallitaleaceae</taxon>
        <taxon>Vallitalea</taxon>
    </lineage>
</organism>
<dbReference type="GO" id="GO:0016788">
    <property type="term" value="F:hydrolase activity, acting on ester bonds"/>
    <property type="evidence" value="ECO:0007669"/>
    <property type="project" value="InterPro"/>
</dbReference>
<proteinExistence type="predicted"/>
<protein>
    <submittedName>
        <fullName evidence="4">TatD family hydrolase</fullName>
    </submittedName>
</protein>
<accession>A0A8J8MAN2</accession>
<feature type="binding site" evidence="3">
    <location>
        <position position="6"/>
    </location>
    <ligand>
        <name>a divalent metal cation</name>
        <dbReference type="ChEBI" id="CHEBI:60240"/>
        <label>1</label>
    </ligand>
</feature>
<evidence type="ECO:0000313" key="4">
    <source>
        <dbReference type="EMBL" id="QUH29427.1"/>
    </source>
</evidence>
<keyword evidence="2 4" id="KW-0378">Hydrolase</keyword>
<dbReference type="KEGG" id="vgu:HYG85_11050"/>
<evidence type="ECO:0000256" key="3">
    <source>
        <dbReference type="PIRSR" id="PIRSR005902-1"/>
    </source>
</evidence>
<dbReference type="InterPro" id="IPR018228">
    <property type="entry name" value="DNase_TatD-rel_CS"/>
</dbReference>
<dbReference type="GO" id="GO:0046872">
    <property type="term" value="F:metal ion binding"/>
    <property type="evidence" value="ECO:0007669"/>
    <property type="project" value="UniProtKB-KW"/>
</dbReference>
<name>A0A8J8MAN2_9FIRM</name>
<feature type="binding site" evidence="3">
    <location>
        <position position="128"/>
    </location>
    <ligand>
        <name>a divalent metal cation</name>
        <dbReference type="ChEBI" id="CHEBI:60240"/>
        <label>2</label>
    </ligand>
</feature>
<dbReference type="PANTHER" id="PTHR46124:SF2">
    <property type="entry name" value="D-AMINOACYL-TRNA DEACYLASE"/>
    <property type="match status" value="1"/>
</dbReference>
<dbReference type="EMBL" id="CP058561">
    <property type="protein sequence ID" value="QUH29427.1"/>
    <property type="molecule type" value="Genomic_DNA"/>
</dbReference>
<gene>
    <name evidence="4" type="ORF">HYG85_11050</name>
</gene>
<dbReference type="PIRSF" id="PIRSF005902">
    <property type="entry name" value="DNase_TatD"/>
    <property type="match status" value="1"/>
</dbReference>
<feature type="binding site" evidence="3">
    <location>
        <position position="92"/>
    </location>
    <ligand>
        <name>a divalent metal cation</name>
        <dbReference type="ChEBI" id="CHEBI:60240"/>
        <label>1</label>
    </ligand>
</feature>
<evidence type="ECO:0000256" key="2">
    <source>
        <dbReference type="ARBA" id="ARBA00022801"/>
    </source>
</evidence>
<dbReference type="GO" id="GO:0004536">
    <property type="term" value="F:DNA nuclease activity"/>
    <property type="evidence" value="ECO:0007669"/>
    <property type="project" value="InterPro"/>
</dbReference>
<sequence>MIFESHAHYDDEKFDIDRDDLLERLPDEGVEYIINVAANIDSAYKCVELAKKYDYIYAAVGVHPDDVENMKKEDLKTIKELSDYDKVVAVGEIGLDYYYENSSKELQKLWFSEQIETAKELQLPIIVHSRDAAKDTMDIIKSTDAKQIGGVIHCYSGSSELAREYVKMGFYIGVGGVVTFKNANKLKEVVKEISIDNILIETDSPYLAPVPNRGKRNDSSNLKYVIQQIAELKNMSYEEILKSTYENAKKLFRIK</sequence>
<dbReference type="InterPro" id="IPR001130">
    <property type="entry name" value="TatD-like"/>
</dbReference>
<keyword evidence="5" id="KW-1185">Reference proteome</keyword>
<dbReference type="Proteomes" id="UP000677305">
    <property type="component" value="Chromosome"/>
</dbReference>
<dbReference type="FunFam" id="3.20.20.140:FF:000005">
    <property type="entry name" value="TatD family hydrolase"/>
    <property type="match status" value="1"/>
</dbReference>
<dbReference type="InterPro" id="IPR032466">
    <property type="entry name" value="Metal_Hydrolase"/>
</dbReference>
<dbReference type="AlphaFoldDB" id="A0A8J8MAN2"/>
<dbReference type="PROSITE" id="PS01091">
    <property type="entry name" value="TATD_3"/>
    <property type="match status" value="1"/>
</dbReference>
<dbReference type="CDD" id="cd01310">
    <property type="entry name" value="TatD_DNAse"/>
    <property type="match status" value="1"/>
</dbReference>
<dbReference type="PANTHER" id="PTHR46124">
    <property type="entry name" value="D-AMINOACYL-TRNA DEACYLASE"/>
    <property type="match status" value="1"/>
</dbReference>
<dbReference type="RefSeq" id="WP_212693507.1">
    <property type="nucleotide sequence ID" value="NZ_CP058561.1"/>
</dbReference>
<feature type="binding site" evidence="3">
    <location>
        <position position="153"/>
    </location>
    <ligand>
        <name>a divalent metal cation</name>
        <dbReference type="ChEBI" id="CHEBI:60240"/>
        <label>2</label>
    </ligand>
</feature>
<dbReference type="Gene3D" id="3.20.20.140">
    <property type="entry name" value="Metal-dependent hydrolases"/>
    <property type="match status" value="1"/>
</dbReference>
<dbReference type="InterPro" id="IPR015991">
    <property type="entry name" value="TatD/YcfH-like"/>
</dbReference>
<dbReference type="NCBIfam" id="TIGR00010">
    <property type="entry name" value="YchF/TatD family DNA exonuclease"/>
    <property type="match status" value="1"/>
</dbReference>
<reference evidence="4 5" key="1">
    <citation type="submission" date="2020-07" db="EMBL/GenBank/DDBJ databases">
        <title>Vallitalea guaymasensis genome.</title>
        <authorList>
            <person name="Postec A."/>
        </authorList>
    </citation>
    <scope>NUCLEOTIDE SEQUENCE [LARGE SCALE GENOMIC DNA]</scope>
    <source>
        <strain evidence="4 5">Ra1766G1</strain>
    </source>
</reference>
<evidence type="ECO:0000313" key="5">
    <source>
        <dbReference type="Proteomes" id="UP000677305"/>
    </source>
</evidence>
<feature type="binding site" evidence="3">
    <location>
        <position position="8"/>
    </location>
    <ligand>
        <name>a divalent metal cation</name>
        <dbReference type="ChEBI" id="CHEBI:60240"/>
        <label>1</label>
    </ligand>
</feature>
<evidence type="ECO:0000256" key="1">
    <source>
        <dbReference type="ARBA" id="ARBA00022723"/>
    </source>
</evidence>
<dbReference type="SUPFAM" id="SSF51556">
    <property type="entry name" value="Metallo-dependent hydrolases"/>
    <property type="match status" value="1"/>
</dbReference>
<dbReference type="Pfam" id="PF01026">
    <property type="entry name" value="TatD_DNase"/>
    <property type="match status" value="1"/>
</dbReference>
<keyword evidence="1 3" id="KW-0479">Metal-binding</keyword>